<dbReference type="EC" id="3.4.21.89" evidence="4 8"/>
<feature type="domain" description="Peptidase S26" evidence="10">
    <location>
        <begin position="8"/>
        <end position="181"/>
    </location>
</feature>
<dbReference type="InterPro" id="IPR036286">
    <property type="entry name" value="LexA/Signal_pep-like_sf"/>
</dbReference>
<evidence type="ECO:0000313" key="12">
    <source>
        <dbReference type="Proteomes" id="UP000224203"/>
    </source>
</evidence>
<comment type="catalytic activity">
    <reaction evidence="1 8">
        <text>Cleavage of hydrophobic, N-terminal signal or leader sequences from secreted and periplasmic proteins.</text>
        <dbReference type="EC" id="3.4.21.89"/>
    </reaction>
</comment>
<accession>A0A9X7CH18</accession>
<dbReference type="NCBIfam" id="TIGR02227">
    <property type="entry name" value="sigpep_I_bact"/>
    <property type="match status" value="1"/>
</dbReference>
<name>A0A9X7CH18_BACCE</name>
<dbReference type="AlphaFoldDB" id="A0A9X7CH18"/>
<evidence type="ECO:0000256" key="3">
    <source>
        <dbReference type="ARBA" id="ARBA00009370"/>
    </source>
</evidence>
<evidence type="ECO:0000256" key="7">
    <source>
        <dbReference type="PIRSR" id="PIRSR600223-1"/>
    </source>
</evidence>
<dbReference type="EMBL" id="NULI01000293">
    <property type="protein sequence ID" value="PGS63650.1"/>
    <property type="molecule type" value="Genomic_DNA"/>
</dbReference>
<dbReference type="PRINTS" id="PR00727">
    <property type="entry name" value="LEADERPTASE"/>
</dbReference>
<dbReference type="InterPro" id="IPR019756">
    <property type="entry name" value="Pept_S26A_signal_pept_1_Ser-AS"/>
</dbReference>
<evidence type="ECO:0000256" key="5">
    <source>
        <dbReference type="ARBA" id="ARBA00022670"/>
    </source>
</evidence>
<dbReference type="PANTHER" id="PTHR43390:SF1">
    <property type="entry name" value="CHLOROPLAST PROCESSING PEPTIDASE"/>
    <property type="match status" value="1"/>
</dbReference>
<feature type="transmembrane region" description="Helical" evidence="8">
    <location>
        <begin position="12"/>
        <end position="33"/>
    </location>
</feature>
<sequence length="189" mass="22340">MKIWQIIKKYGISFLFCLFLVFSFNVFVFQTYIVQGHSMDPTLQDQEYIYTSKLGHTFSSLPQYNDIVVIDSRIERKRTFLDDIQNNNFIQLFLRTPEDYIFVKRVIGKPGDTLEIKDNSIYRNGEKLNESYIKEIMKTPFKQIWIVPQHYVFVMGDNRNNSKDSRVFGPISLDHVLGKVISGWGFNHY</sequence>
<comment type="caution">
    <text evidence="11">The sequence shown here is derived from an EMBL/GenBank/DDBJ whole genome shotgun (WGS) entry which is preliminary data.</text>
</comment>
<dbReference type="GO" id="GO:0004252">
    <property type="term" value="F:serine-type endopeptidase activity"/>
    <property type="evidence" value="ECO:0007669"/>
    <property type="project" value="InterPro"/>
</dbReference>
<dbReference type="GO" id="GO:0009003">
    <property type="term" value="F:signal peptidase activity"/>
    <property type="evidence" value="ECO:0007669"/>
    <property type="project" value="UniProtKB-EC"/>
</dbReference>
<protein>
    <recommendedName>
        <fullName evidence="4 8">Signal peptidase I</fullName>
        <ecNumber evidence="4 8">3.4.21.89</ecNumber>
    </recommendedName>
</protein>
<proteinExistence type="inferred from homology"/>
<keyword evidence="8" id="KW-0472">Membrane</keyword>
<dbReference type="InterPro" id="IPR019757">
    <property type="entry name" value="Pept_S26A_signal_pept_1_Lys-AS"/>
</dbReference>
<dbReference type="PROSITE" id="PS00501">
    <property type="entry name" value="SPASE_I_1"/>
    <property type="match status" value="1"/>
</dbReference>
<comment type="subcellular location">
    <subcellularLocation>
        <location evidence="2">Cell membrane</location>
        <topology evidence="2">Single-pass type II membrane protein</topology>
    </subcellularLocation>
    <subcellularLocation>
        <location evidence="9">Membrane</location>
        <topology evidence="9">Single-pass type II membrane protein</topology>
    </subcellularLocation>
</comment>
<evidence type="ECO:0000256" key="2">
    <source>
        <dbReference type="ARBA" id="ARBA00004401"/>
    </source>
</evidence>
<dbReference type="InterPro" id="IPR019758">
    <property type="entry name" value="Pept_S26A_signal_pept_1_CS"/>
</dbReference>
<evidence type="ECO:0000256" key="1">
    <source>
        <dbReference type="ARBA" id="ARBA00000677"/>
    </source>
</evidence>
<keyword evidence="6 8" id="KW-0378">Hydrolase</keyword>
<dbReference type="RefSeq" id="WP_098783785.1">
    <property type="nucleotide sequence ID" value="NZ_NULI01000293.1"/>
</dbReference>
<organism evidence="11 12">
    <name type="scientific">Bacillus cereus</name>
    <dbReference type="NCBI Taxonomy" id="1396"/>
    <lineage>
        <taxon>Bacteria</taxon>
        <taxon>Bacillati</taxon>
        <taxon>Bacillota</taxon>
        <taxon>Bacilli</taxon>
        <taxon>Bacillales</taxon>
        <taxon>Bacillaceae</taxon>
        <taxon>Bacillus</taxon>
        <taxon>Bacillus cereus group</taxon>
    </lineage>
</organism>
<evidence type="ECO:0000256" key="4">
    <source>
        <dbReference type="ARBA" id="ARBA00013208"/>
    </source>
</evidence>
<evidence type="ECO:0000256" key="8">
    <source>
        <dbReference type="RuleBase" id="RU003993"/>
    </source>
</evidence>
<dbReference type="CDD" id="cd06530">
    <property type="entry name" value="S26_SPase_I"/>
    <property type="match status" value="1"/>
</dbReference>
<feature type="active site" evidence="7">
    <location>
        <position position="104"/>
    </location>
</feature>
<dbReference type="InterPro" id="IPR000223">
    <property type="entry name" value="Pept_S26A_signal_pept_1"/>
</dbReference>
<keyword evidence="5 8" id="KW-0645">Protease</keyword>
<evidence type="ECO:0000259" key="10">
    <source>
        <dbReference type="Pfam" id="PF10502"/>
    </source>
</evidence>
<dbReference type="GO" id="GO:0005886">
    <property type="term" value="C:plasma membrane"/>
    <property type="evidence" value="ECO:0007669"/>
    <property type="project" value="UniProtKB-SubCell"/>
</dbReference>
<dbReference type="SUPFAM" id="SSF51306">
    <property type="entry name" value="LexA/Signal peptidase"/>
    <property type="match status" value="1"/>
</dbReference>
<dbReference type="PROSITE" id="PS00760">
    <property type="entry name" value="SPASE_I_2"/>
    <property type="match status" value="1"/>
</dbReference>
<dbReference type="PROSITE" id="PS00761">
    <property type="entry name" value="SPASE_I_3"/>
    <property type="match status" value="1"/>
</dbReference>
<dbReference type="Gene3D" id="2.10.109.10">
    <property type="entry name" value="Umud Fragment, subunit A"/>
    <property type="match status" value="1"/>
</dbReference>
<dbReference type="Proteomes" id="UP000224203">
    <property type="component" value="Unassembled WGS sequence"/>
</dbReference>
<gene>
    <name evidence="11" type="primary">lepB</name>
    <name evidence="11" type="ORF">COC69_31375</name>
</gene>
<keyword evidence="8" id="KW-0812">Transmembrane</keyword>
<dbReference type="InterPro" id="IPR019533">
    <property type="entry name" value="Peptidase_S26"/>
</dbReference>
<dbReference type="PANTHER" id="PTHR43390">
    <property type="entry name" value="SIGNAL PEPTIDASE I"/>
    <property type="match status" value="1"/>
</dbReference>
<comment type="similarity">
    <text evidence="3 9">Belongs to the peptidase S26 family.</text>
</comment>
<keyword evidence="8" id="KW-1133">Transmembrane helix</keyword>
<reference evidence="11 12" key="1">
    <citation type="submission" date="2017-09" db="EMBL/GenBank/DDBJ databases">
        <title>Large-scale bioinformatics analysis of Bacillus genomes uncovers conserved roles of natural products in bacterial physiology.</title>
        <authorList>
            <consortium name="Agbiome Team Llc"/>
            <person name="Bleich R.M."/>
            <person name="Grubbs K.J."/>
            <person name="Santa Maria K.C."/>
            <person name="Allen S.E."/>
            <person name="Farag S."/>
            <person name="Shank E.A."/>
            <person name="Bowers A."/>
        </authorList>
    </citation>
    <scope>NUCLEOTIDE SEQUENCE [LARGE SCALE GENOMIC DNA]</scope>
    <source>
        <strain evidence="11 12">AFS041711</strain>
    </source>
</reference>
<dbReference type="GO" id="GO:0006465">
    <property type="term" value="P:signal peptide processing"/>
    <property type="evidence" value="ECO:0007669"/>
    <property type="project" value="InterPro"/>
</dbReference>
<feature type="active site" evidence="7">
    <location>
        <position position="38"/>
    </location>
</feature>
<evidence type="ECO:0000256" key="6">
    <source>
        <dbReference type="ARBA" id="ARBA00022801"/>
    </source>
</evidence>
<evidence type="ECO:0000313" key="11">
    <source>
        <dbReference type="EMBL" id="PGS63650.1"/>
    </source>
</evidence>
<evidence type="ECO:0000256" key="9">
    <source>
        <dbReference type="RuleBase" id="RU362042"/>
    </source>
</evidence>
<dbReference type="Pfam" id="PF10502">
    <property type="entry name" value="Peptidase_S26"/>
    <property type="match status" value="1"/>
</dbReference>